<feature type="region of interest" description="Disordered" evidence="2">
    <location>
        <begin position="101"/>
        <end position="153"/>
    </location>
</feature>
<feature type="compositionally biased region" description="Polar residues" evidence="2">
    <location>
        <begin position="43"/>
        <end position="64"/>
    </location>
</feature>
<proteinExistence type="predicted"/>
<gene>
    <name evidence="3" type="ORF">TTHERM_00334460</name>
</gene>
<feature type="region of interest" description="Disordered" evidence="2">
    <location>
        <begin position="1"/>
        <end position="64"/>
    </location>
</feature>
<evidence type="ECO:0000313" key="3">
    <source>
        <dbReference type="EMBL" id="EAR97269.2"/>
    </source>
</evidence>
<reference evidence="4" key="1">
    <citation type="journal article" date="2006" name="PLoS Biol.">
        <title>Macronuclear genome sequence of the ciliate Tetrahymena thermophila, a model eukaryote.</title>
        <authorList>
            <person name="Eisen J.A."/>
            <person name="Coyne R.S."/>
            <person name="Wu M."/>
            <person name="Wu D."/>
            <person name="Thiagarajan M."/>
            <person name="Wortman J.R."/>
            <person name="Badger J.H."/>
            <person name="Ren Q."/>
            <person name="Amedeo P."/>
            <person name="Jones K.M."/>
            <person name="Tallon L.J."/>
            <person name="Delcher A.L."/>
            <person name="Salzberg S.L."/>
            <person name="Silva J.C."/>
            <person name="Haas B.J."/>
            <person name="Majoros W.H."/>
            <person name="Farzad M."/>
            <person name="Carlton J.M."/>
            <person name="Smith R.K. Jr."/>
            <person name="Garg J."/>
            <person name="Pearlman R.E."/>
            <person name="Karrer K.M."/>
            <person name="Sun L."/>
            <person name="Manning G."/>
            <person name="Elde N.C."/>
            <person name="Turkewitz A.P."/>
            <person name="Asai D.J."/>
            <person name="Wilkes D.E."/>
            <person name="Wang Y."/>
            <person name="Cai H."/>
            <person name="Collins K."/>
            <person name="Stewart B.A."/>
            <person name="Lee S.R."/>
            <person name="Wilamowska K."/>
            <person name="Weinberg Z."/>
            <person name="Ruzzo W.L."/>
            <person name="Wloga D."/>
            <person name="Gaertig J."/>
            <person name="Frankel J."/>
            <person name="Tsao C.-C."/>
            <person name="Gorovsky M.A."/>
            <person name="Keeling P.J."/>
            <person name="Waller R.F."/>
            <person name="Patron N.J."/>
            <person name="Cherry J.M."/>
            <person name="Stover N.A."/>
            <person name="Krieger C.J."/>
            <person name="del Toro C."/>
            <person name="Ryder H.F."/>
            <person name="Williamson S.C."/>
            <person name="Barbeau R.A."/>
            <person name="Hamilton E.P."/>
            <person name="Orias E."/>
        </authorList>
    </citation>
    <scope>NUCLEOTIDE SEQUENCE [LARGE SCALE GENOMIC DNA]</scope>
    <source>
        <strain evidence="4">SB210</strain>
    </source>
</reference>
<dbReference type="EMBL" id="GG662666">
    <property type="protein sequence ID" value="EAR97269.2"/>
    <property type="molecule type" value="Genomic_DNA"/>
</dbReference>
<dbReference type="Proteomes" id="UP000009168">
    <property type="component" value="Unassembled WGS sequence"/>
</dbReference>
<dbReference type="InParanoid" id="I7LV59"/>
<dbReference type="AlphaFoldDB" id="I7LV59"/>
<dbReference type="RefSeq" id="XP_001017514.2">
    <property type="nucleotide sequence ID" value="XM_001017514.2"/>
</dbReference>
<keyword evidence="1" id="KW-0175">Coiled coil</keyword>
<keyword evidence="4" id="KW-1185">Reference proteome</keyword>
<protein>
    <submittedName>
        <fullName evidence="3">Uncharacterized protein</fullName>
    </submittedName>
</protein>
<organism evidence="3 4">
    <name type="scientific">Tetrahymena thermophila (strain SB210)</name>
    <dbReference type="NCBI Taxonomy" id="312017"/>
    <lineage>
        <taxon>Eukaryota</taxon>
        <taxon>Sar</taxon>
        <taxon>Alveolata</taxon>
        <taxon>Ciliophora</taxon>
        <taxon>Intramacronucleata</taxon>
        <taxon>Oligohymenophorea</taxon>
        <taxon>Hymenostomatida</taxon>
        <taxon>Tetrahymenina</taxon>
        <taxon>Tetrahymenidae</taxon>
        <taxon>Tetrahymena</taxon>
    </lineage>
</organism>
<feature type="coiled-coil region" evidence="1">
    <location>
        <begin position="327"/>
        <end position="354"/>
    </location>
</feature>
<dbReference type="OrthoDB" id="297810at2759"/>
<dbReference type="GeneID" id="7838537"/>
<sequence>MSQGNVDDPALIESTPVRTVRNLKNRQSLTSIKGDGESEDSYDNTSEYQELGQSQTQQSRGIKNQKNMEEYIKKVEQFSNEMKPSFQRKFQHTSATTIQMKRFQSQEDNKVTSRTSMHDTSSLQKKQVEGNGSTLYELNSENTVPVKNEKRSSGATAFAVPVSSYLKNNSQPTQQLPYGSQITSVEQSQIYLQPLNDKTNNLQQADRKSFRRNKMKVGTLNDANMGYGTLQEENGLQELNQKSQYVNIDMEYAIQFVMTKSKTIREKIEDENISLDSINKAVLQSRAFKIHYNMFLQKQVGLKILNPEFKNVSKKMFEKLEKFFISQLEKEKENKELQKNYKTQSQNVQNLLQSRMQQLMEEMNNPNKIILSN</sequence>
<accession>I7LV59</accession>
<evidence type="ECO:0000256" key="1">
    <source>
        <dbReference type="SAM" id="Coils"/>
    </source>
</evidence>
<evidence type="ECO:0000313" key="4">
    <source>
        <dbReference type="Proteomes" id="UP000009168"/>
    </source>
</evidence>
<feature type="compositionally biased region" description="Polar residues" evidence="2">
    <location>
        <begin position="112"/>
        <end position="145"/>
    </location>
</feature>
<dbReference type="KEGG" id="tet:TTHERM_00334460"/>
<evidence type="ECO:0000256" key="2">
    <source>
        <dbReference type="SAM" id="MobiDB-lite"/>
    </source>
</evidence>
<name>I7LV59_TETTS</name>